<gene>
    <name evidence="4" type="ORF">CCC_03266</name>
</gene>
<dbReference type="PANTHER" id="PTHR33376:SF7">
    <property type="entry name" value="C4-DICARBOXYLATE-BINDING PROTEIN DCTB"/>
    <property type="match status" value="1"/>
</dbReference>
<dbReference type="GO" id="GO:0055085">
    <property type="term" value="P:transmembrane transport"/>
    <property type="evidence" value="ECO:0007669"/>
    <property type="project" value="InterPro"/>
</dbReference>
<dbReference type="EMBL" id="JXSL01000009">
    <property type="protein sequence ID" value="KIM00664.1"/>
    <property type="molecule type" value="Genomic_DNA"/>
</dbReference>
<dbReference type="Gene3D" id="3.40.190.170">
    <property type="entry name" value="Bacterial extracellular solute-binding protein, family 7"/>
    <property type="match status" value="1"/>
</dbReference>
<dbReference type="GO" id="GO:0015740">
    <property type="term" value="P:C4-dicarboxylate transport"/>
    <property type="evidence" value="ECO:0007669"/>
    <property type="project" value="TreeGrafter"/>
</dbReference>
<evidence type="ECO:0000256" key="3">
    <source>
        <dbReference type="ARBA" id="ARBA00022729"/>
    </source>
</evidence>
<dbReference type="Proteomes" id="UP000031971">
    <property type="component" value="Unassembled WGS sequence"/>
</dbReference>
<reference evidence="4 5" key="1">
    <citation type="submission" date="2015-01" db="EMBL/GenBank/DDBJ databases">
        <title>Genome Sequence of Magnetospirillum magnetotacticum Strain MS-1.</title>
        <authorList>
            <person name="Marinov G.K."/>
            <person name="Smalley M.D."/>
            <person name="DeSalvo G."/>
        </authorList>
    </citation>
    <scope>NUCLEOTIDE SEQUENCE [LARGE SCALE GENOMIC DNA]</scope>
    <source>
        <strain evidence="4 5">MS-1</strain>
    </source>
</reference>
<sequence length="320" mass="34432">MAAMTVLSVVHPAHAETWIASYQFPPGDMRDEAMRAIASAMEPQGVTIRLYASASLLRPGDQWSALTGGSIDMAFMPSDYLQGRVPQLGALSLPTLIRSRAQGERVAASAVMRDLKRQMEAAGALVLADSWIPGAYASRQRCVVNPVDAKGLRARTIGRFMSEFWAGAGAAPVPVISSDSLGTLVSNDLIDIANTSAATLLSLRMERKFTCLVVPGEAGALWYNYEPILISKRRYDSLSESQRQALHTAAAAAEASLSQALSLLERRLAGTFIAAGVEVVTLDAEAFEAWRKLARQTAWKSFRTHVPGGGDILDKLQAVE</sequence>
<dbReference type="InterPro" id="IPR038404">
    <property type="entry name" value="TRAP_DctP_sf"/>
</dbReference>
<keyword evidence="5" id="KW-1185">Reference proteome</keyword>
<evidence type="ECO:0000313" key="5">
    <source>
        <dbReference type="Proteomes" id="UP000031971"/>
    </source>
</evidence>
<evidence type="ECO:0000313" key="4">
    <source>
        <dbReference type="EMBL" id="KIM00664.1"/>
    </source>
</evidence>
<comment type="similarity">
    <text evidence="1">Belongs to the bacterial solute-binding protein 7 family.</text>
</comment>
<dbReference type="AlphaFoldDB" id="A0A0C2YZZ9"/>
<dbReference type="NCBIfam" id="NF037995">
    <property type="entry name" value="TRAP_S1"/>
    <property type="match status" value="1"/>
</dbReference>
<evidence type="ECO:0000256" key="2">
    <source>
        <dbReference type="ARBA" id="ARBA00022448"/>
    </source>
</evidence>
<keyword evidence="3" id="KW-0732">Signal</keyword>
<accession>A0A0C2YZZ9</accession>
<comment type="caution">
    <text evidence="4">The sequence shown here is derived from an EMBL/GenBank/DDBJ whole genome shotgun (WGS) entry which is preliminary data.</text>
</comment>
<dbReference type="InterPro" id="IPR018389">
    <property type="entry name" value="DctP_fam"/>
</dbReference>
<protein>
    <submittedName>
        <fullName evidence="4">TRAP-type C4-dicarboxylate transport system periplasmic component</fullName>
    </submittedName>
</protein>
<organism evidence="4 5">
    <name type="scientific">Paramagnetospirillum magnetotacticum MS-1</name>
    <dbReference type="NCBI Taxonomy" id="272627"/>
    <lineage>
        <taxon>Bacteria</taxon>
        <taxon>Pseudomonadati</taxon>
        <taxon>Pseudomonadota</taxon>
        <taxon>Alphaproteobacteria</taxon>
        <taxon>Rhodospirillales</taxon>
        <taxon>Magnetospirillaceae</taxon>
        <taxon>Paramagnetospirillum</taxon>
    </lineage>
</organism>
<dbReference type="STRING" id="272627.CCC_03266"/>
<keyword evidence="2" id="KW-0813">Transport</keyword>
<dbReference type="Pfam" id="PF03480">
    <property type="entry name" value="DctP"/>
    <property type="match status" value="1"/>
</dbReference>
<name>A0A0C2YZZ9_PARME</name>
<dbReference type="PANTHER" id="PTHR33376">
    <property type="match status" value="1"/>
</dbReference>
<evidence type="ECO:0000256" key="1">
    <source>
        <dbReference type="ARBA" id="ARBA00009023"/>
    </source>
</evidence>
<proteinExistence type="inferred from homology"/>